<organism evidence="2 3">
    <name type="scientific">Arenivirga flava</name>
    <dbReference type="NCBI Taxonomy" id="1930060"/>
    <lineage>
        <taxon>Bacteria</taxon>
        <taxon>Bacillati</taxon>
        <taxon>Actinomycetota</taxon>
        <taxon>Actinomycetes</taxon>
        <taxon>Micrococcales</taxon>
        <taxon>Microbacteriaceae</taxon>
        <taxon>Arenivirga</taxon>
    </lineage>
</organism>
<keyword evidence="1" id="KW-1133">Transmembrane helix</keyword>
<proteinExistence type="predicted"/>
<dbReference type="EMBL" id="BSUL01000001">
    <property type="protein sequence ID" value="GMA27092.1"/>
    <property type="molecule type" value="Genomic_DNA"/>
</dbReference>
<evidence type="ECO:0008006" key="4">
    <source>
        <dbReference type="Google" id="ProtNLM"/>
    </source>
</evidence>
<evidence type="ECO:0000256" key="1">
    <source>
        <dbReference type="SAM" id="Phobius"/>
    </source>
</evidence>
<evidence type="ECO:0000313" key="2">
    <source>
        <dbReference type="EMBL" id="GMA27092.1"/>
    </source>
</evidence>
<accession>A0AA37XAU8</accession>
<reference evidence="2 3" key="1">
    <citation type="journal article" date="2014" name="Int. J. Syst. Evol. Microbiol.">
        <title>Complete genome sequence of Corynebacterium casei LMG S-19264T (=DSM 44701T), isolated from a smear-ripened cheese.</title>
        <authorList>
            <consortium name="US DOE Joint Genome Institute (JGI-PGF)"/>
            <person name="Walter F."/>
            <person name="Albersmeier A."/>
            <person name="Kalinowski J."/>
            <person name="Ruckert C."/>
        </authorList>
    </citation>
    <scope>NUCLEOTIDE SEQUENCE [LARGE SCALE GENOMIC DNA]</scope>
    <source>
        <strain evidence="2 3">NBRC 112289</strain>
    </source>
</reference>
<name>A0AA37XAU8_9MICO</name>
<protein>
    <recommendedName>
        <fullName evidence="4">LysM domain-containing protein</fullName>
    </recommendedName>
</protein>
<dbReference type="AlphaFoldDB" id="A0AA37XAU8"/>
<comment type="caution">
    <text evidence="2">The sequence shown here is derived from an EMBL/GenBank/DDBJ whole genome shotgun (WGS) entry which is preliminary data.</text>
</comment>
<feature type="transmembrane region" description="Helical" evidence="1">
    <location>
        <begin position="41"/>
        <end position="60"/>
    </location>
</feature>
<keyword evidence="1" id="KW-0472">Membrane</keyword>
<evidence type="ECO:0000313" key="3">
    <source>
        <dbReference type="Proteomes" id="UP001157160"/>
    </source>
</evidence>
<keyword evidence="1" id="KW-0812">Transmembrane</keyword>
<sequence>MTGTDRRETRGADDMSIAAAPGTAALQQPRTRLRLTRRGRVVFTGLAALPLLVGVVLAALNGGAASADASPTIVTVPAGGSLWSLAGEIAPEDDPRDVVAGLVAANGLESFSIRAGEQLVVPAHYAG</sequence>
<dbReference type="Gene3D" id="3.10.350.10">
    <property type="entry name" value="LysM domain"/>
    <property type="match status" value="1"/>
</dbReference>
<dbReference type="Proteomes" id="UP001157160">
    <property type="component" value="Unassembled WGS sequence"/>
</dbReference>
<keyword evidence="3" id="KW-1185">Reference proteome</keyword>
<dbReference type="InterPro" id="IPR036779">
    <property type="entry name" value="LysM_dom_sf"/>
</dbReference>
<gene>
    <name evidence="2" type="ORF">GCM10025874_03450</name>
</gene>